<dbReference type="AlphaFoldDB" id="A0A3A4AJX3"/>
<keyword evidence="3" id="KW-1185">Reference proteome</keyword>
<dbReference type="CDD" id="cd02042">
    <property type="entry name" value="ParAB_family"/>
    <property type="match status" value="1"/>
</dbReference>
<dbReference type="InterPro" id="IPR025669">
    <property type="entry name" value="AAA_dom"/>
</dbReference>
<dbReference type="InterPro" id="IPR050678">
    <property type="entry name" value="DNA_Partitioning_ATPase"/>
</dbReference>
<dbReference type="EMBL" id="QZEY01000026">
    <property type="protein sequence ID" value="RJL21235.1"/>
    <property type="molecule type" value="Genomic_DNA"/>
</dbReference>
<dbReference type="InterPro" id="IPR027417">
    <property type="entry name" value="P-loop_NTPase"/>
</dbReference>
<organism evidence="2 3">
    <name type="scientific">Bailinhaonella thermotolerans</name>
    <dbReference type="NCBI Taxonomy" id="1070861"/>
    <lineage>
        <taxon>Bacteria</taxon>
        <taxon>Bacillati</taxon>
        <taxon>Actinomycetota</taxon>
        <taxon>Actinomycetes</taxon>
        <taxon>Streptosporangiales</taxon>
        <taxon>Streptosporangiaceae</taxon>
        <taxon>Bailinhaonella</taxon>
    </lineage>
</organism>
<feature type="domain" description="AAA" evidence="1">
    <location>
        <begin position="18"/>
        <end position="171"/>
    </location>
</feature>
<evidence type="ECO:0000313" key="2">
    <source>
        <dbReference type="EMBL" id="RJL21235.1"/>
    </source>
</evidence>
<dbReference type="OrthoDB" id="69313at2"/>
<reference evidence="2 3" key="1">
    <citation type="submission" date="2018-09" db="EMBL/GenBank/DDBJ databases">
        <title>YIM 75507 draft genome.</title>
        <authorList>
            <person name="Tang S."/>
            <person name="Feng Y."/>
        </authorList>
    </citation>
    <scope>NUCLEOTIDE SEQUENCE [LARGE SCALE GENOMIC DNA]</scope>
    <source>
        <strain evidence="2 3">YIM 75507</strain>
    </source>
</reference>
<evidence type="ECO:0000259" key="1">
    <source>
        <dbReference type="Pfam" id="PF13614"/>
    </source>
</evidence>
<dbReference type="Pfam" id="PF13614">
    <property type="entry name" value="AAA_31"/>
    <property type="match status" value="1"/>
</dbReference>
<evidence type="ECO:0000313" key="3">
    <source>
        <dbReference type="Proteomes" id="UP000265768"/>
    </source>
</evidence>
<dbReference type="Proteomes" id="UP000265768">
    <property type="component" value="Unassembled WGS sequence"/>
</dbReference>
<accession>A0A3A4AJX3</accession>
<gene>
    <name evidence="2" type="ORF">D5H75_37855</name>
</gene>
<dbReference type="RefSeq" id="WP_119931445.1">
    <property type="nucleotide sequence ID" value="NZ_QZEY01000026.1"/>
</dbReference>
<protein>
    <submittedName>
        <fullName evidence="2">ParA family protein</fullName>
    </submittedName>
</protein>
<dbReference type="PANTHER" id="PTHR13696:SF99">
    <property type="entry name" value="COBYRINIC ACID AC-DIAMIDE SYNTHASE"/>
    <property type="match status" value="1"/>
</dbReference>
<comment type="caution">
    <text evidence="2">The sequence shown here is derived from an EMBL/GenBank/DDBJ whole genome shotgun (WGS) entry which is preliminary data.</text>
</comment>
<dbReference type="PANTHER" id="PTHR13696">
    <property type="entry name" value="P-LOOP CONTAINING NUCLEOSIDE TRIPHOSPHATE HYDROLASE"/>
    <property type="match status" value="1"/>
</dbReference>
<dbReference type="Gene3D" id="3.40.50.300">
    <property type="entry name" value="P-loop containing nucleotide triphosphate hydrolases"/>
    <property type="match status" value="1"/>
</dbReference>
<dbReference type="SUPFAM" id="SSF52540">
    <property type="entry name" value="P-loop containing nucleoside triphosphate hydrolases"/>
    <property type="match status" value="1"/>
</dbReference>
<name>A0A3A4AJX3_9ACTN</name>
<proteinExistence type="predicted"/>
<sequence>MPAQAVSSIAGHPHAVSYITGKGGAGKTSVAVHTAGYAASKGYKTLLVDIDPRGAMADDLGYADEEWNDQGESFFNSLRSGRPLEPVSGVRPNLDVVVGGYNLEDVLALAAAGKRPRFVNALHDCLTPIAADYHLIVVDCPPGDRLLQMMALTATRHLVVTTKFDKGSMRAAEEAGEVAAEVMESTGTVRNLLCCVMFDFDTGAARMRESSKALLRERLGGVAPILDSYVRHVPAVAEAIRSHGRLAYELEENPIPGVKVDAAGLADDYRAIAHQTIRLLGEKNQQAAAALAGTAQPA</sequence>